<sequence length="150" mass="16293">MSCVDGQRIRIDSCAVILTDGSHLRNLQQPSSSSQMDPIHEMGSIHGIINTRGGEIDLPMYDAPSTSAYPSNCSWTTLNSVAPLLLSCWIASPKLSWGESIHEAIERHGCITSARGGTSRVEKGRVGWSYGGRFINILIHQLFFGFGSAD</sequence>
<dbReference type="Proteomes" id="UP000807025">
    <property type="component" value="Unassembled WGS sequence"/>
</dbReference>
<comment type="caution">
    <text evidence="1">The sequence shown here is derived from an EMBL/GenBank/DDBJ whole genome shotgun (WGS) entry which is preliminary data.</text>
</comment>
<name>A0A9P5ZH51_PLEER</name>
<evidence type="ECO:0000313" key="1">
    <source>
        <dbReference type="EMBL" id="KAF9487337.1"/>
    </source>
</evidence>
<protein>
    <submittedName>
        <fullName evidence="1">Uncharacterized protein</fullName>
    </submittedName>
</protein>
<evidence type="ECO:0000313" key="2">
    <source>
        <dbReference type="Proteomes" id="UP000807025"/>
    </source>
</evidence>
<keyword evidence="2" id="KW-1185">Reference proteome</keyword>
<gene>
    <name evidence="1" type="ORF">BDN71DRAFT_1436936</name>
</gene>
<proteinExistence type="predicted"/>
<dbReference type="AlphaFoldDB" id="A0A9P5ZH51"/>
<accession>A0A9P5ZH51</accession>
<dbReference type="EMBL" id="MU154788">
    <property type="protein sequence ID" value="KAF9487337.1"/>
    <property type="molecule type" value="Genomic_DNA"/>
</dbReference>
<organism evidence="1 2">
    <name type="scientific">Pleurotus eryngii</name>
    <name type="common">Boletus of the steppes</name>
    <dbReference type="NCBI Taxonomy" id="5323"/>
    <lineage>
        <taxon>Eukaryota</taxon>
        <taxon>Fungi</taxon>
        <taxon>Dikarya</taxon>
        <taxon>Basidiomycota</taxon>
        <taxon>Agaricomycotina</taxon>
        <taxon>Agaricomycetes</taxon>
        <taxon>Agaricomycetidae</taxon>
        <taxon>Agaricales</taxon>
        <taxon>Pleurotineae</taxon>
        <taxon>Pleurotaceae</taxon>
        <taxon>Pleurotus</taxon>
    </lineage>
</organism>
<reference evidence="1" key="1">
    <citation type="submission" date="2020-11" db="EMBL/GenBank/DDBJ databases">
        <authorList>
            <consortium name="DOE Joint Genome Institute"/>
            <person name="Ahrendt S."/>
            <person name="Riley R."/>
            <person name="Andreopoulos W."/>
            <person name="Labutti K."/>
            <person name="Pangilinan J."/>
            <person name="Ruiz-Duenas F.J."/>
            <person name="Barrasa J.M."/>
            <person name="Sanchez-Garcia M."/>
            <person name="Camarero S."/>
            <person name="Miyauchi S."/>
            <person name="Serrano A."/>
            <person name="Linde D."/>
            <person name="Babiker R."/>
            <person name="Drula E."/>
            <person name="Ayuso-Fernandez I."/>
            <person name="Pacheco R."/>
            <person name="Padilla G."/>
            <person name="Ferreira P."/>
            <person name="Barriuso J."/>
            <person name="Kellner H."/>
            <person name="Castanera R."/>
            <person name="Alfaro M."/>
            <person name="Ramirez L."/>
            <person name="Pisabarro A.G."/>
            <person name="Kuo A."/>
            <person name="Tritt A."/>
            <person name="Lipzen A."/>
            <person name="He G."/>
            <person name="Yan M."/>
            <person name="Ng V."/>
            <person name="Cullen D."/>
            <person name="Martin F."/>
            <person name="Rosso M.-N."/>
            <person name="Henrissat B."/>
            <person name="Hibbett D."/>
            <person name="Martinez A.T."/>
            <person name="Grigoriev I.V."/>
        </authorList>
    </citation>
    <scope>NUCLEOTIDE SEQUENCE</scope>
    <source>
        <strain evidence="1">ATCC 90797</strain>
    </source>
</reference>